<dbReference type="Proteomes" id="UP000184462">
    <property type="component" value="Unassembled WGS sequence"/>
</dbReference>
<evidence type="ECO:0000259" key="2">
    <source>
        <dbReference type="Pfam" id="PF18962"/>
    </source>
</evidence>
<accession>A0A1M4T6L4</accession>
<proteinExistence type="predicted"/>
<feature type="domain" description="Secretion system C-terminal sorting" evidence="2">
    <location>
        <begin position="180"/>
        <end position="256"/>
    </location>
</feature>
<dbReference type="EMBL" id="FQTW01000001">
    <property type="protein sequence ID" value="SHE39927.1"/>
    <property type="molecule type" value="Genomic_DNA"/>
</dbReference>
<organism evidence="3 4">
    <name type="scientific">Psychroflexus salarius</name>
    <dbReference type="NCBI Taxonomy" id="1155689"/>
    <lineage>
        <taxon>Bacteria</taxon>
        <taxon>Pseudomonadati</taxon>
        <taxon>Bacteroidota</taxon>
        <taxon>Flavobacteriia</taxon>
        <taxon>Flavobacteriales</taxon>
        <taxon>Flavobacteriaceae</taxon>
        <taxon>Psychroflexus</taxon>
    </lineage>
</organism>
<dbReference type="Pfam" id="PF18962">
    <property type="entry name" value="Por_Secre_tail"/>
    <property type="match status" value="1"/>
</dbReference>
<keyword evidence="4" id="KW-1185">Reference proteome</keyword>
<keyword evidence="1" id="KW-0732">Signal</keyword>
<gene>
    <name evidence="3" type="ORF">SAMN05444278_101511</name>
</gene>
<evidence type="ECO:0000313" key="3">
    <source>
        <dbReference type="EMBL" id="SHE39927.1"/>
    </source>
</evidence>
<evidence type="ECO:0000313" key="4">
    <source>
        <dbReference type="Proteomes" id="UP000184462"/>
    </source>
</evidence>
<dbReference type="RefSeq" id="WP_159432018.1">
    <property type="nucleotide sequence ID" value="NZ_FQTW01000001.1"/>
</dbReference>
<reference evidence="3 4" key="1">
    <citation type="submission" date="2016-11" db="EMBL/GenBank/DDBJ databases">
        <authorList>
            <person name="Jaros S."/>
            <person name="Januszkiewicz K."/>
            <person name="Wedrychowicz H."/>
        </authorList>
    </citation>
    <scope>NUCLEOTIDE SEQUENCE [LARGE SCALE GENOMIC DNA]</scope>
    <source>
        <strain evidence="3 4">DSM 25661</strain>
    </source>
</reference>
<protein>
    <submittedName>
        <fullName evidence="3">Por secretion system C-terminal sorting domain-containing protein</fullName>
    </submittedName>
</protein>
<dbReference type="STRING" id="1155689.SAMN05444278_101511"/>
<dbReference type="InterPro" id="IPR026444">
    <property type="entry name" value="Secre_tail"/>
</dbReference>
<dbReference type="AlphaFoldDB" id="A0A1M4T6L4"/>
<evidence type="ECO:0000256" key="1">
    <source>
        <dbReference type="ARBA" id="ARBA00022729"/>
    </source>
</evidence>
<dbReference type="NCBIfam" id="TIGR04183">
    <property type="entry name" value="Por_Secre_tail"/>
    <property type="match status" value="1"/>
</dbReference>
<dbReference type="OrthoDB" id="1467228at2"/>
<sequence>MKTITFFTCLVAIFGSAYGMQNNNSGEITANLYRVTNTDEILVDGIRVQFNEIYSNQVTNEDAGKMWNPDESVAILNQNYYLSIDKRNLYTPNTEVKFYFYNYVATNYKLEINHDLNDQIYLYDSLANTYSTLTSGTNAIYYSVENNQISASPERFKIVFTNPFDSTLSTTKITSKDVKVYPNPTKDGFVNIDTHLLKGLDVELLVYDQLGRQVFQEKRNIQNNSSMLNLNTSVKQGTYILQIKTDQQQFTKRLVVL</sequence>
<name>A0A1M4T6L4_9FLAO</name>